<dbReference type="Proteomes" id="UP000288507">
    <property type="component" value="Unassembled WGS sequence"/>
</dbReference>
<protein>
    <submittedName>
        <fullName evidence="2">Uncharacterized protein</fullName>
    </submittedName>
</protein>
<sequence length="187" mass="21401">MGLYSLEELKKGIEELPDPSAFVVYGNNSEANQWRELFPVYTISTSNYWPVKQYEFSKPTPRYIEIPLDNIGVTIRHLKPAQAPDELKLRFIEDHSRTIERAYDTYCKKTGMVTSAPKSVLNSLGQKSNITLDIFIEVYDGTRNNQVVTHIFKVLPPRSPLTLIGDQSGKGTVEYDITFPIVYYKCE</sequence>
<evidence type="ECO:0000313" key="1">
    <source>
        <dbReference type="EMBL" id="RTI48492.1"/>
    </source>
</evidence>
<organism evidence="2 3">
    <name type="scientific">Campylobacter jejuni</name>
    <dbReference type="NCBI Taxonomy" id="197"/>
    <lineage>
        <taxon>Bacteria</taxon>
        <taxon>Pseudomonadati</taxon>
        <taxon>Campylobacterota</taxon>
        <taxon>Epsilonproteobacteria</taxon>
        <taxon>Campylobacterales</taxon>
        <taxon>Campylobacteraceae</taxon>
        <taxon>Campylobacter</taxon>
    </lineage>
</organism>
<evidence type="ECO:0000313" key="3">
    <source>
        <dbReference type="Proteomes" id="UP000288507"/>
    </source>
</evidence>
<dbReference type="EMBL" id="PQZD01000003">
    <property type="protein sequence ID" value="RTI48492.1"/>
    <property type="molecule type" value="Genomic_DNA"/>
</dbReference>
<dbReference type="RefSeq" id="WP_126232159.1">
    <property type="nucleotide sequence ID" value="NZ_PQZD01000003.1"/>
</dbReference>
<accession>A0A430VBJ2</accession>
<reference evidence="2 3" key="2">
    <citation type="journal article" date="2019" name="Appl. Environ. Microbiol.">
        <title>Population genetics and characterization of Campylobacter jejuni isolates in western jackdaws and game birds in Finland.</title>
        <authorList>
            <person name="Kovanen S."/>
            <person name="Rossi M."/>
            <person name="Pohja-Mykra M."/>
            <person name="Nieminen T."/>
            <person name="Raunio-Saarnisto M."/>
            <person name="Sauvala M."/>
            <person name="Fredriksson-Ahomaa M."/>
            <person name="Hanninen M.L."/>
            <person name="Kivisto R."/>
        </authorList>
    </citation>
    <scope>NUCLEOTIDE SEQUENCE [LARGE SCALE GENOMIC DNA]</scope>
    <source>
        <strain evidence="2 3">CB313</strain>
        <strain evidence="1">SO-26</strain>
    </source>
</reference>
<gene>
    <name evidence="2" type="ORF">C3H57_04315</name>
    <name evidence="1" type="ORF">C3I27_03500</name>
</gene>
<reference evidence="1" key="1">
    <citation type="submission" date="2018-01" db="EMBL/GenBank/DDBJ databases">
        <authorList>
            <person name="Kovanen S."/>
            <person name="Nieminen T."/>
            <person name="Pohja-Mykra M."/>
            <person name="Raunio-Saarnisto M."/>
            <person name="Sauvala M."/>
            <person name="Fredriksson-Ahomaa M."/>
            <person name="Hanninen M.-L."/>
            <person name="Kivisto R."/>
        </authorList>
    </citation>
    <scope>NUCLEOTIDE SEQUENCE</scope>
    <source>
        <strain evidence="1">SO-26</strain>
    </source>
</reference>
<proteinExistence type="predicted"/>
<dbReference type="AlphaFoldDB" id="A0A430VBJ2"/>
<comment type="caution">
    <text evidence="2">The sequence shown here is derived from an EMBL/GenBank/DDBJ whole genome shotgun (WGS) entry which is preliminary data.</text>
</comment>
<evidence type="ECO:0000313" key="2">
    <source>
        <dbReference type="EMBL" id="RTJ79600.1"/>
    </source>
</evidence>
<dbReference type="Proteomes" id="UP000287197">
    <property type="component" value="Unassembled WGS sequence"/>
</dbReference>
<dbReference type="EMBL" id="PRBV01000005">
    <property type="protein sequence ID" value="RTJ79600.1"/>
    <property type="molecule type" value="Genomic_DNA"/>
</dbReference>
<name>A0A430VBJ2_CAMJU</name>